<keyword evidence="3" id="KW-1185">Reference proteome</keyword>
<protein>
    <recommendedName>
        <fullName evidence="4">Glycosyltransferase RgtA/B/C/D-like domain-containing protein</fullName>
    </recommendedName>
</protein>
<feature type="transmembrane region" description="Helical" evidence="1">
    <location>
        <begin position="324"/>
        <end position="343"/>
    </location>
</feature>
<evidence type="ECO:0000313" key="2">
    <source>
        <dbReference type="EMBL" id="MEP0818662.1"/>
    </source>
</evidence>
<feature type="transmembrane region" description="Helical" evidence="1">
    <location>
        <begin position="398"/>
        <end position="419"/>
    </location>
</feature>
<sequence>MPLPLLQARTLIATTKLNWELLNSKKFWLILSLAATVYFGLISLADSLSLPYLIQDDARLHVVWLERFSNPNLFPNDLIANYLESIAPIGYKSFYWAMNQLGVEPLVIAKFLPLFLGLIASVYGFGTALQLFPVPISAFLSTLILNQSWWLNDDLISATSRAFLYPIFLAFLYYLLKRSLVPCLIAIALQALFYPQMALLQIAILTVRLWRWHKGQLRLVGDRQAWILGSLSLIIALFALWPFAQQAAEFGPIVTAAQAKLMPEYGVDGRAQFFIPNLLAFWFVGDSGIRLPLHPPVIWAGAFLPFLLRYPSALVRQVSSQIKLLVQVLIASVGLFGLAHVVFLKLHFPGRYMEYSLRIVMALAAGITLVLLAEIGLRWLVQMRRSRTALNLWQRGCLGLVAILAIASLVVPAVPSIFLSTHLQVKGRVPEVYEFLAQQPKDTLIASLAEEASNLPAFAKRSILVAREFAFPYHLGYYKQIRQRAIDLMQAHYSPELQDVQRFIAKYGVDFFLIEQDAFTPAYLTPGPRWQRWLHQYQPVASEAIARLQQGQTPALAQFMDQCSVLQTKQFTVLTAACLMGVQPG</sequence>
<dbReference type="Proteomes" id="UP001464891">
    <property type="component" value="Unassembled WGS sequence"/>
</dbReference>
<feature type="transmembrane region" description="Helical" evidence="1">
    <location>
        <begin position="27"/>
        <end position="45"/>
    </location>
</feature>
<comment type="caution">
    <text evidence="2">The sequence shown here is derived from an EMBL/GenBank/DDBJ whole genome shotgun (WGS) entry which is preliminary data.</text>
</comment>
<keyword evidence="1" id="KW-0472">Membrane</keyword>
<accession>A0ABV0JA52</accession>
<feature type="transmembrane region" description="Helical" evidence="1">
    <location>
        <begin position="156"/>
        <end position="176"/>
    </location>
</feature>
<feature type="transmembrane region" description="Helical" evidence="1">
    <location>
        <begin position="183"/>
        <end position="205"/>
    </location>
</feature>
<proteinExistence type="predicted"/>
<name>A0ABV0JA52_9CYAN</name>
<evidence type="ECO:0000256" key="1">
    <source>
        <dbReference type="SAM" id="Phobius"/>
    </source>
</evidence>
<keyword evidence="1" id="KW-1133">Transmembrane helix</keyword>
<feature type="transmembrane region" description="Helical" evidence="1">
    <location>
        <begin position="355"/>
        <end position="377"/>
    </location>
</feature>
<organism evidence="2 3">
    <name type="scientific">Trichocoleus desertorum GB2-A4</name>
    <dbReference type="NCBI Taxonomy" id="2933944"/>
    <lineage>
        <taxon>Bacteria</taxon>
        <taxon>Bacillati</taxon>
        <taxon>Cyanobacteriota</taxon>
        <taxon>Cyanophyceae</taxon>
        <taxon>Leptolyngbyales</taxon>
        <taxon>Trichocoleusaceae</taxon>
        <taxon>Trichocoleus</taxon>
    </lineage>
</organism>
<feature type="transmembrane region" description="Helical" evidence="1">
    <location>
        <begin position="225"/>
        <end position="244"/>
    </location>
</feature>
<evidence type="ECO:0000313" key="3">
    <source>
        <dbReference type="Proteomes" id="UP001464891"/>
    </source>
</evidence>
<gene>
    <name evidence="2" type="ORF">NC998_16300</name>
</gene>
<reference evidence="2 3" key="1">
    <citation type="submission" date="2022-04" db="EMBL/GenBank/DDBJ databases">
        <title>Positive selection, recombination, and allopatry shape intraspecific diversity of widespread and dominant cyanobacteria.</title>
        <authorList>
            <person name="Wei J."/>
            <person name="Shu W."/>
            <person name="Hu C."/>
        </authorList>
    </citation>
    <scope>NUCLEOTIDE SEQUENCE [LARGE SCALE GENOMIC DNA]</scope>
    <source>
        <strain evidence="2 3">GB2-A4</strain>
    </source>
</reference>
<feature type="transmembrane region" description="Helical" evidence="1">
    <location>
        <begin position="106"/>
        <end position="125"/>
    </location>
</feature>
<evidence type="ECO:0008006" key="4">
    <source>
        <dbReference type="Google" id="ProtNLM"/>
    </source>
</evidence>
<keyword evidence="1" id="KW-0812">Transmembrane</keyword>
<dbReference type="EMBL" id="JAMPKM010000010">
    <property type="protein sequence ID" value="MEP0818662.1"/>
    <property type="molecule type" value="Genomic_DNA"/>
</dbReference>